<sequence>MNPKEAAYYSALKYFRITSYITGVFLVLIMILWGIRLSIKADLWLLGPDGFLYLAYYSEDASGVKVGLPEVGFDLTVISLIVHGWLYVVYLLADFRIWTLYRWSFMRFLLIAFGGVVPLLSFFTERHYTKVALAQIAETDFDGTKK</sequence>
<organism evidence="8">
    <name type="scientific">freshwater metagenome</name>
    <dbReference type="NCBI Taxonomy" id="449393"/>
    <lineage>
        <taxon>unclassified sequences</taxon>
        <taxon>metagenomes</taxon>
        <taxon>ecological metagenomes</taxon>
    </lineage>
</organism>
<evidence type="ECO:0000256" key="6">
    <source>
        <dbReference type="SAM" id="Phobius"/>
    </source>
</evidence>
<evidence type="ECO:0000256" key="5">
    <source>
        <dbReference type="ARBA" id="ARBA00023136"/>
    </source>
</evidence>
<feature type="transmembrane region" description="Helical" evidence="6">
    <location>
        <begin position="105"/>
        <end position="123"/>
    </location>
</feature>
<feature type="transmembrane region" description="Helical" evidence="6">
    <location>
        <begin position="20"/>
        <end position="39"/>
    </location>
</feature>
<dbReference type="EMBL" id="CAEZVO010000116">
    <property type="protein sequence ID" value="CAB4637521.1"/>
    <property type="molecule type" value="Genomic_DNA"/>
</dbReference>
<keyword evidence="5 6" id="KW-0472">Membrane</keyword>
<evidence type="ECO:0000256" key="4">
    <source>
        <dbReference type="ARBA" id="ARBA00022989"/>
    </source>
</evidence>
<reference evidence="8" key="1">
    <citation type="submission" date="2020-05" db="EMBL/GenBank/DDBJ databases">
        <authorList>
            <person name="Chiriac C."/>
            <person name="Salcher M."/>
            <person name="Ghai R."/>
            <person name="Kavagutti S V."/>
        </authorList>
    </citation>
    <scope>NUCLEOTIDE SEQUENCE</scope>
</reference>
<keyword evidence="3 6" id="KW-0812">Transmembrane</keyword>
<dbReference type="NCBIfam" id="TIGR03954">
    <property type="entry name" value="integ_memb_HG"/>
    <property type="match status" value="1"/>
</dbReference>
<evidence type="ECO:0000259" key="7">
    <source>
        <dbReference type="Pfam" id="PF12823"/>
    </source>
</evidence>
<comment type="subcellular location">
    <subcellularLocation>
        <location evidence="1">Cell membrane</location>
        <topology evidence="1">Multi-pass membrane protein</topology>
    </subcellularLocation>
</comment>
<feature type="domain" description="DUF3817" evidence="7">
    <location>
        <begin position="12"/>
        <end position="130"/>
    </location>
</feature>
<dbReference type="InterPro" id="IPR023845">
    <property type="entry name" value="DUF3817_TM"/>
</dbReference>
<protein>
    <submittedName>
        <fullName evidence="8">Unannotated protein</fullName>
    </submittedName>
</protein>
<proteinExistence type="predicted"/>
<gene>
    <name evidence="8" type="ORF">UFOPK2044_00765</name>
</gene>
<feature type="transmembrane region" description="Helical" evidence="6">
    <location>
        <begin position="75"/>
        <end position="93"/>
    </location>
</feature>
<name>A0A6J6JJR4_9ZZZZ</name>
<accession>A0A6J6JJR4</accession>
<evidence type="ECO:0000313" key="8">
    <source>
        <dbReference type="EMBL" id="CAB4637521.1"/>
    </source>
</evidence>
<dbReference type="GO" id="GO:0005886">
    <property type="term" value="C:plasma membrane"/>
    <property type="evidence" value="ECO:0007669"/>
    <property type="project" value="UniProtKB-SubCell"/>
</dbReference>
<evidence type="ECO:0000256" key="2">
    <source>
        <dbReference type="ARBA" id="ARBA00022475"/>
    </source>
</evidence>
<evidence type="ECO:0000256" key="3">
    <source>
        <dbReference type="ARBA" id="ARBA00022692"/>
    </source>
</evidence>
<dbReference type="AlphaFoldDB" id="A0A6J6JJR4"/>
<keyword evidence="2" id="KW-1003">Cell membrane</keyword>
<evidence type="ECO:0000256" key="1">
    <source>
        <dbReference type="ARBA" id="ARBA00004651"/>
    </source>
</evidence>
<dbReference type="Pfam" id="PF12823">
    <property type="entry name" value="DUF3817"/>
    <property type="match status" value="1"/>
</dbReference>
<keyword evidence="4 6" id="KW-1133">Transmembrane helix</keyword>